<keyword evidence="3" id="KW-1185">Reference proteome</keyword>
<evidence type="ECO:0000313" key="3">
    <source>
        <dbReference type="Proteomes" id="UP000244755"/>
    </source>
</evidence>
<proteinExistence type="predicted"/>
<name>A0A2R4WGI6_9HYPH</name>
<feature type="region of interest" description="Disordered" evidence="1">
    <location>
        <begin position="294"/>
        <end position="350"/>
    </location>
</feature>
<evidence type="ECO:0008006" key="4">
    <source>
        <dbReference type="Google" id="ProtNLM"/>
    </source>
</evidence>
<dbReference type="InterPro" id="IPR018775">
    <property type="entry name" value="RlaP"/>
</dbReference>
<feature type="compositionally biased region" description="Low complexity" evidence="1">
    <location>
        <begin position="339"/>
        <end position="350"/>
    </location>
</feature>
<sequence length="350" mass="39198">MPGSLQECKFAQRMIMKQIARMTFGSHLYGTNTPASDRDFKGVHLPSAREMLLHQTQGSFSERTKEDRTAKNTADDIDFESFALHKWFGMLAKGDANALEMLFAPRDALLFWSEEWLAIQERRDRFVSLSFVEGFVSYMKRQAAKYGIKGSRMGTVRAALALIDGWISVYGKERKLVFFQEAIEAFSEANAHSGIISIKHPNGPEQLHWEVVGRKFPLGVHVGEVRRVLQSVFDNYGARTRAAEQSDGVDWKAMSHAIRVGGQALELMREGTLTFPRADPEAPRWRERVLRLRLAGQPLGHRPGGRRQPSPQEGGRPHRRVLEQGRPVPVPGLPGGAHGPALLLGRLTSP</sequence>
<dbReference type="AlphaFoldDB" id="A0A2R4WGI6"/>
<dbReference type="Pfam" id="PF10127">
    <property type="entry name" value="RlaP"/>
    <property type="match status" value="1"/>
</dbReference>
<evidence type="ECO:0000313" key="2">
    <source>
        <dbReference type="EMBL" id="AWB20641.1"/>
    </source>
</evidence>
<dbReference type="EMBL" id="CP028843">
    <property type="protein sequence ID" value="AWB20641.1"/>
    <property type="molecule type" value="Genomic_DNA"/>
</dbReference>
<dbReference type="KEGG" id="mee:DA075_06640"/>
<protein>
    <recommendedName>
        <fullName evidence="4">Nucleotidyltransferase</fullName>
    </recommendedName>
</protein>
<dbReference type="OrthoDB" id="5148222at2"/>
<organism evidence="2 3">
    <name type="scientific">Methylobacterium currus</name>
    <dbReference type="NCBI Taxonomy" id="2051553"/>
    <lineage>
        <taxon>Bacteria</taxon>
        <taxon>Pseudomonadati</taxon>
        <taxon>Pseudomonadota</taxon>
        <taxon>Alphaproteobacteria</taxon>
        <taxon>Hyphomicrobiales</taxon>
        <taxon>Methylobacteriaceae</taxon>
        <taxon>Methylobacterium</taxon>
    </lineage>
</organism>
<accession>A0A2R4WGI6</accession>
<dbReference type="Proteomes" id="UP000244755">
    <property type="component" value="Chromosome 1"/>
</dbReference>
<gene>
    <name evidence="2" type="ORF">DA075_06640</name>
</gene>
<dbReference type="PANTHER" id="PTHR34817:SF1">
    <property type="entry name" value="NUCLEOTIDYLTRANSFERASE"/>
    <property type="match status" value="1"/>
</dbReference>
<dbReference type="PANTHER" id="PTHR34817">
    <property type="entry name" value="NUCLEOTIDYLTRANSFERASE"/>
    <property type="match status" value="1"/>
</dbReference>
<reference evidence="2 3" key="1">
    <citation type="submission" date="2018-04" db="EMBL/GenBank/DDBJ databases">
        <title>Methylobacterium sp. PR1016A genome.</title>
        <authorList>
            <person name="Park W."/>
        </authorList>
    </citation>
    <scope>NUCLEOTIDE SEQUENCE [LARGE SCALE GENOMIC DNA]</scope>
    <source>
        <strain evidence="2 3">PR1016A</strain>
    </source>
</reference>
<evidence type="ECO:0000256" key="1">
    <source>
        <dbReference type="SAM" id="MobiDB-lite"/>
    </source>
</evidence>